<keyword evidence="1" id="KW-0646">Protease inhibitor</keyword>
<dbReference type="SMART" id="SM00280">
    <property type="entry name" value="KAZAL"/>
    <property type="match status" value="4"/>
</dbReference>
<dbReference type="InterPro" id="IPR036058">
    <property type="entry name" value="Kazal_dom_sf"/>
</dbReference>
<keyword evidence="3" id="KW-1015">Disulfide bond</keyword>
<comment type="caution">
    <text evidence="6">The sequence shown here is derived from an EMBL/GenBank/DDBJ whole genome shotgun (WGS) entry which is preliminary data.</text>
</comment>
<feature type="region of interest" description="Disordered" evidence="4">
    <location>
        <begin position="76"/>
        <end position="113"/>
    </location>
</feature>
<accession>A0A225X2P7</accession>
<gene>
    <name evidence="6" type="ORF">PHMEG_000562</name>
</gene>
<organism evidence="6 7">
    <name type="scientific">Phytophthora megakarya</name>
    <dbReference type="NCBI Taxonomy" id="4795"/>
    <lineage>
        <taxon>Eukaryota</taxon>
        <taxon>Sar</taxon>
        <taxon>Stramenopiles</taxon>
        <taxon>Oomycota</taxon>
        <taxon>Peronosporomycetes</taxon>
        <taxon>Peronosporales</taxon>
        <taxon>Peronosporaceae</taxon>
        <taxon>Phytophthora</taxon>
    </lineage>
</organism>
<dbReference type="AlphaFoldDB" id="A0A225X2P7"/>
<dbReference type="Pfam" id="PF07648">
    <property type="entry name" value="Kazal_2"/>
    <property type="match status" value="3"/>
</dbReference>
<proteinExistence type="predicted"/>
<reference evidence="7" key="1">
    <citation type="submission" date="2017-03" db="EMBL/GenBank/DDBJ databases">
        <title>Phytopthora megakarya and P. palmivora, two closely related causual agents of cacao black pod achieved similar genome size and gene model numbers by different mechanisms.</title>
        <authorList>
            <person name="Ali S."/>
            <person name="Shao J."/>
            <person name="Larry D.J."/>
            <person name="Kronmiller B."/>
            <person name="Shen D."/>
            <person name="Strem M.D."/>
            <person name="Melnick R.L."/>
            <person name="Guiltinan M.J."/>
            <person name="Tyler B.M."/>
            <person name="Meinhardt L.W."/>
            <person name="Bailey B.A."/>
        </authorList>
    </citation>
    <scope>NUCLEOTIDE SEQUENCE [LARGE SCALE GENOMIC DNA]</scope>
    <source>
        <strain evidence="7">zdho120</strain>
    </source>
</reference>
<dbReference type="Gene3D" id="3.30.60.30">
    <property type="match status" value="4"/>
</dbReference>
<feature type="domain" description="Kazal-like" evidence="5">
    <location>
        <begin position="203"/>
        <end position="255"/>
    </location>
</feature>
<evidence type="ECO:0000256" key="3">
    <source>
        <dbReference type="ARBA" id="ARBA00023157"/>
    </source>
</evidence>
<evidence type="ECO:0000256" key="2">
    <source>
        <dbReference type="ARBA" id="ARBA00022900"/>
    </source>
</evidence>
<dbReference type="InterPro" id="IPR050653">
    <property type="entry name" value="Prot_Inhib_GrowthFact_Antg"/>
</dbReference>
<evidence type="ECO:0000256" key="1">
    <source>
        <dbReference type="ARBA" id="ARBA00022690"/>
    </source>
</evidence>
<dbReference type="EMBL" id="NBNE01000015">
    <property type="protein sequence ID" value="OWZ24384.1"/>
    <property type="molecule type" value="Genomic_DNA"/>
</dbReference>
<dbReference type="PROSITE" id="PS51465">
    <property type="entry name" value="KAZAL_2"/>
    <property type="match status" value="2"/>
</dbReference>
<keyword evidence="7" id="KW-1185">Reference proteome</keyword>
<dbReference type="Proteomes" id="UP000198211">
    <property type="component" value="Unassembled WGS sequence"/>
</dbReference>
<dbReference type="PANTHER" id="PTHR10913:SF45">
    <property type="entry name" value="FOLLISTATIN, ISOFORM A-RELATED"/>
    <property type="match status" value="1"/>
</dbReference>
<evidence type="ECO:0000256" key="4">
    <source>
        <dbReference type="SAM" id="MobiDB-lite"/>
    </source>
</evidence>
<dbReference type="InterPro" id="IPR002350">
    <property type="entry name" value="Kazal_dom"/>
</dbReference>
<evidence type="ECO:0000313" key="7">
    <source>
        <dbReference type="Proteomes" id="UP000198211"/>
    </source>
</evidence>
<feature type="compositionally biased region" description="Acidic residues" evidence="4">
    <location>
        <begin position="89"/>
        <end position="113"/>
    </location>
</feature>
<feature type="region of interest" description="Disordered" evidence="4">
    <location>
        <begin position="1"/>
        <end position="23"/>
    </location>
</feature>
<dbReference type="OrthoDB" id="127054at2759"/>
<sequence length="275" mass="29444">MEISSDSASDSASSSVDSSESGDIGFSSCNFACIQVMRPVVDPETGKTYSNECMMRLAKCKGKGKKDTNPLEEYKRIYGKPFGAPREDDSGDDSASEEDDSSTADDGSEEDNDSFCPDACLDVMRPVTDKDGKTYSNECYMKAAKCKETSASGDESTDGTPKSYCPNILCPAVYQPVTDENGVMYSNKCAMEAAKCKGPRENPLDDKKCAGGCPDVILPVCGSDGIKYSNPCELKIAACKNPGQNIVEDDSACSKTSRDDRLIRTSTGKIGTMDM</sequence>
<feature type="domain" description="Kazal-like" evidence="5">
    <location>
        <begin position="110"/>
        <end position="163"/>
    </location>
</feature>
<dbReference type="CDD" id="cd00104">
    <property type="entry name" value="KAZAL_FS"/>
    <property type="match status" value="3"/>
</dbReference>
<name>A0A225X2P7_9STRA</name>
<dbReference type="STRING" id="4795.A0A225X2P7"/>
<dbReference type="PANTHER" id="PTHR10913">
    <property type="entry name" value="FOLLISTATIN-RELATED"/>
    <property type="match status" value="1"/>
</dbReference>
<evidence type="ECO:0000313" key="6">
    <source>
        <dbReference type="EMBL" id="OWZ24384.1"/>
    </source>
</evidence>
<evidence type="ECO:0000259" key="5">
    <source>
        <dbReference type="PROSITE" id="PS51465"/>
    </source>
</evidence>
<keyword evidence="2" id="KW-0722">Serine protease inhibitor</keyword>
<dbReference type="Pfam" id="PF00050">
    <property type="entry name" value="Kazal_1"/>
    <property type="match status" value="1"/>
</dbReference>
<protein>
    <submittedName>
        <fullName evidence="6">Kazal-type serine protease inhibitor</fullName>
    </submittedName>
</protein>
<dbReference type="GO" id="GO:0005576">
    <property type="term" value="C:extracellular region"/>
    <property type="evidence" value="ECO:0007669"/>
    <property type="project" value="TreeGrafter"/>
</dbReference>
<dbReference type="SUPFAM" id="SSF100895">
    <property type="entry name" value="Kazal-type serine protease inhibitors"/>
    <property type="match status" value="4"/>
</dbReference>